<dbReference type="InterPro" id="IPR023302">
    <property type="entry name" value="Pept_S9A_N"/>
</dbReference>
<dbReference type="GO" id="GO:0070012">
    <property type="term" value="F:oligopeptidase activity"/>
    <property type="evidence" value="ECO:0007669"/>
    <property type="project" value="TreeGrafter"/>
</dbReference>
<dbReference type="PRINTS" id="PR00862">
    <property type="entry name" value="PROLIGOPTASE"/>
</dbReference>
<proteinExistence type="predicted"/>
<dbReference type="InterPro" id="IPR029058">
    <property type="entry name" value="AB_hydrolase_fold"/>
</dbReference>
<name>A0A261VSF4_9BORD</name>
<organism evidence="6 7">
    <name type="scientific">Bordetella genomosp. 12</name>
    <dbReference type="NCBI Taxonomy" id="463035"/>
    <lineage>
        <taxon>Bacteria</taxon>
        <taxon>Pseudomonadati</taxon>
        <taxon>Pseudomonadota</taxon>
        <taxon>Betaproteobacteria</taxon>
        <taxon>Burkholderiales</taxon>
        <taxon>Alcaligenaceae</taxon>
        <taxon>Bordetella</taxon>
    </lineage>
</organism>
<dbReference type="Gene3D" id="2.130.10.120">
    <property type="entry name" value="Prolyl oligopeptidase, N-terminal domain"/>
    <property type="match status" value="1"/>
</dbReference>
<reference evidence="7" key="1">
    <citation type="submission" date="2017-05" db="EMBL/GenBank/DDBJ databases">
        <title>Complete and WGS of Bordetella genogroups.</title>
        <authorList>
            <person name="Spilker T."/>
            <person name="Lipuma J."/>
        </authorList>
    </citation>
    <scope>NUCLEOTIDE SEQUENCE [LARGE SCALE GENOMIC DNA]</scope>
    <source>
        <strain evidence="7">AU6712</strain>
    </source>
</reference>
<evidence type="ECO:0000259" key="5">
    <source>
        <dbReference type="Pfam" id="PF02897"/>
    </source>
</evidence>
<sequence length="722" mass="80126">MAAGLTVHAGSAGSVAADGNAYDGGFPIATGPRSLNAPHTPQDPFLFLESLDSRKAEQWVTTQNQRTLEHLDQDPAIAALTERLVAIYDSPDRIVTCSRHGDWAYNTWTDAEHPLGLVRRAPWQDWLAGTAVWETVLDVDALPLNRDSADGTRWTLADFDLRYPDGERALVALAPDGSDACIIREFDIATRSFVADGFELLQPGQHSMDWIDRDTVYVGWDDSADNDDAELTDAGHPRLLRRWQRGTPLAQAPVVLECGSSDISVHAWYDYELQRHLAVRYLSMWSTDWLWLDEAAGQWHRYDIPADAEISEWRDWLFIHLRSEWQTPGGRYASGSLVAFERARFLAGDRHAEVLFMPGARRVLADLDFTLNYVILTERHDCVTRLRRLQPTAAGWQADIIGTPEGSAVAMTSIDSLRDDTVLVHVDHFLEPTALYYARADDAGSDVWQLLARLPPQFDTSGMSAQLRYATAPDGVQIPYWLIGRLSTQPQPCLLYGYGGFEEALDEPAYLATAGASWLEAGGLYAIACTRGGGEFGPAWHQAALRDKRQVAFDDFIAIAQALIDTRATTARQLAISGASNGGLLVAACMVQRPELFAAVLCGVPVLDMLRFHKLLQGATWIDEYGDPEDEQARAWLLAYSPYHQVKAGVHYPALLLTTSTSDDRVHPGHARKMAAKMQAQGHDRVWYLERREGGHGAGVEARSIAHAEALESRFLWRAVTQ</sequence>
<dbReference type="InterPro" id="IPR001375">
    <property type="entry name" value="Peptidase_S9_cat"/>
</dbReference>
<comment type="caution">
    <text evidence="6">The sequence shown here is derived from an EMBL/GenBank/DDBJ whole genome shotgun (WGS) entry which is preliminary data.</text>
</comment>
<dbReference type="PANTHER" id="PTHR42881">
    <property type="entry name" value="PROLYL ENDOPEPTIDASE"/>
    <property type="match status" value="1"/>
</dbReference>
<dbReference type="Proteomes" id="UP000216429">
    <property type="component" value="Unassembled WGS sequence"/>
</dbReference>
<dbReference type="GO" id="GO:0004252">
    <property type="term" value="F:serine-type endopeptidase activity"/>
    <property type="evidence" value="ECO:0007669"/>
    <property type="project" value="InterPro"/>
</dbReference>
<feature type="domain" description="Peptidase S9 prolyl oligopeptidase catalytic" evidence="4">
    <location>
        <begin position="516"/>
        <end position="720"/>
    </location>
</feature>
<dbReference type="InterPro" id="IPR051167">
    <property type="entry name" value="Prolyl_oligopep/macrocyclase"/>
</dbReference>
<evidence type="ECO:0000313" key="7">
    <source>
        <dbReference type="Proteomes" id="UP000216429"/>
    </source>
</evidence>
<dbReference type="Pfam" id="PF00326">
    <property type="entry name" value="Peptidase_S9"/>
    <property type="match status" value="1"/>
</dbReference>
<dbReference type="OrthoDB" id="9801421at2"/>
<accession>A0A261VSF4</accession>
<keyword evidence="2" id="KW-0378">Hydrolase</keyword>
<dbReference type="SUPFAM" id="SSF53474">
    <property type="entry name" value="alpha/beta-Hydrolases"/>
    <property type="match status" value="1"/>
</dbReference>
<keyword evidence="3" id="KW-0720">Serine protease</keyword>
<dbReference type="AlphaFoldDB" id="A0A261VSF4"/>
<feature type="domain" description="Peptidase S9A N-terminal" evidence="5">
    <location>
        <begin position="38"/>
        <end position="448"/>
    </location>
</feature>
<evidence type="ECO:0000256" key="2">
    <source>
        <dbReference type="ARBA" id="ARBA00022801"/>
    </source>
</evidence>
<dbReference type="InterPro" id="IPR002470">
    <property type="entry name" value="Peptidase_S9A"/>
</dbReference>
<gene>
    <name evidence="6" type="ORF">CAL22_00255</name>
</gene>
<protein>
    <submittedName>
        <fullName evidence="6">Peptidase S9</fullName>
    </submittedName>
</protein>
<dbReference type="PANTHER" id="PTHR42881:SF13">
    <property type="entry name" value="PROLYL ENDOPEPTIDASE"/>
    <property type="match status" value="1"/>
</dbReference>
<dbReference type="GO" id="GO:0005829">
    <property type="term" value="C:cytosol"/>
    <property type="evidence" value="ECO:0007669"/>
    <property type="project" value="TreeGrafter"/>
</dbReference>
<dbReference type="SUPFAM" id="SSF50993">
    <property type="entry name" value="Peptidase/esterase 'gauge' domain"/>
    <property type="match status" value="1"/>
</dbReference>
<evidence type="ECO:0000313" key="6">
    <source>
        <dbReference type="EMBL" id="OZI77026.1"/>
    </source>
</evidence>
<evidence type="ECO:0000256" key="3">
    <source>
        <dbReference type="ARBA" id="ARBA00022825"/>
    </source>
</evidence>
<dbReference type="Pfam" id="PF02897">
    <property type="entry name" value="Peptidase_S9_N"/>
    <property type="match status" value="1"/>
</dbReference>
<dbReference type="EMBL" id="NEVU01000001">
    <property type="protein sequence ID" value="OZI77026.1"/>
    <property type="molecule type" value="Genomic_DNA"/>
</dbReference>
<evidence type="ECO:0000259" key="4">
    <source>
        <dbReference type="Pfam" id="PF00326"/>
    </source>
</evidence>
<keyword evidence="1" id="KW-0645">Protease</keyword>
<keyword evidence="7" id="KW-1185">Reference proteome</keyword>
<evidence type="ECO:0000256" key="1">
    <source>
        <dbReference type="ARBA" id="ARBA00022670"/>
    </source>
</evidence>
<dbReference type="Gene3D" id="3.40.50.1820">
    <property type="entry name" value="alpha/beta hydrolase"/>
    <property type="match status" value="1"/>
</dbReference>
<dbReference type="GO" id="GO:0006508">
    <property type="term" value="P:proteolysis"/>
    <property type="evidence" value="ECO:0007669"/>
    <property type="project" value="UniProtKB-KW"/>
</dbReference>